<feature type="domain" description="B3/B4 tRNA-binding" evidence="2">
    <location>
        <begin position="69"/>
        <end position="210"/>
    </location>
</feature>
<dbReference type="SUPFAM" id="SSF56037">
    <property type="entry name" value="PheT/TilS domain"/>
    <property type="match status" value="1"/>
</dbReference>
<dbReference type="EMBL" id="AWSJ01000216">
    <property type="protein sequence ID" value="ERI08383.1"/>
    <property type="molecule type" value="Genomic_DNA"/>
</dbReference>
<dbReference type="PANTHER" id="PTHR39209:SF2">
    <property type="entry name" value="CYTOPLASMIC PROTEIN"/>
    <property type="match status" value="1"/>
</dbReference>
<dbReference type="SMART" id="SM00873">
    <property type="entry name" value="B3_4"/>
    <property type="match status" value="1"/>
</dbReference>
<accession>U1X1J0</accession>
<dbReference type="STRING" id="649747.HMPREF0083_03528"/>
<evidence type="ECO:0000313" key="4">
    <source>
        <dbReference type="Proteomes" id="UP000016511"/>
    </source>
</evidence>
<evidence type="ECO:0000259" key="2">
    <source>
        <dbReference type="SMART" id="SM00873"/>
    </source>
</evidence>
<dbReference type="GO" id="GO:0004826">
    <property type="term" value="F:phenylalanine-tRNA ligase activity"/>
    <property type="evidence" value="ECO:0007669"/>
    <property type="project" value="InterPro"/>
</dbReference>
<dbReference type="GO" id="GO:0003723">
    <property type="term" value="F:RNA binding"/>
    <property type="evidence" value="ECO:0007669"/>
    <property type="project" value="InterPro"/>
</dbReference>
<dbReference type="eggNOG" id="COG3382">
    <property type="taxonomic scope" value="Bacteria"/>
</dbReference>
<gene>
    <name evidence="3" type="ORF">HMPREF0083_03528</name>
</gene>
<keyword evidence="1" id="KW-0175">Coiled coil</keyword>
<reference evidence="3 4" key="1">
    <citation type="submission" date="2013-08" db="EMBL/GenBank/DDBJ databases">
        <authorList>
            <person name="Weinstock G."/>
            <person name="Sodergren E."/>
            <person name="Wylie T."/>
            <person name="Fulton L."/>
            <person name="Fulton R."/>
            <person name="Fronick C."/>
            <person name="O'Laughlin M."/>
            <person name="Godfrey J."/>
            <person name="Miner T."/>
            <person name="Herter B."/>
            <person name="Appelbaum E."/>
            <person name="Cordes M."/>
            <person name="Lek S."/>
            <person name="Wollam A."/>
            <person name="Pepin K.H."/>
            <person name="Palsikar V.B."/>
            <person name="Mitreva M."/>
            <person name="Wilson R.K."/>
        </authorList>
    </citation>
    <scope>NUCLEOTIDE SEQUENCE [LARGE SCALE GENOMIC DNA]</scope>
    <source>
        <strain evidence="3 4">ATCC 12856</strain>
    </source>
</reference>
<dbReference type="Pfam" id="PF03483">
    <property type="entry name" value="B3_4"/>
    <property type="match status" value="1"/>
</dbReference>
<dbReference type="Gene3D" id="3.50.40.10">
    <property type="entry name" value="Phenylalanyl-trna Synthetase, Chain B, domain 3"/>
    <property type="match status" value="1"/>
</dbReference>
<dbReference type="Proteomes" id="UP000016511">
    <property type="component" value="Unassembled WGS sequence"/>
</dbReference>
<dbReference type="InterPro" id="IPR005146">
    <property type="entry name" value="B3/B4_tRNA-bd"/>
</dbReference>
<evidence type="ECO:0000313" key="3">
    <source>
        <dbReference type="EMBL" id="ERI08383.1"/>
    </source>
</evidence>
<feature type="coiled-coil region" evidence="1">
    <location>
        <begin position="32"/>
        <end position="59"/>
    </location>
</feature>
<dbReference type="AlphaFoldDB" id="U1X1J0"/>
<dbReference type="HOGENOM" id="CLU_076869_1_1_9"/>
<dbReference type="PANTHER" id="PTHR39209">
    <property type="match status" value="1"/>
</dbReference>
<sequence length="246" mass="28228">MERYFMPRFIIEDAFWSLFPQAKIGTVICQGIDNSIRDVEIYEKLLQEAEKEAHKFLSLEEFSSNPVISVWREAFQKFKTKKGARCSIEALLKRVKNGNHIGTINPLVDIYNSISLRYGLPCGGEDIDTFVGDIRLTQANGNEPFIPLGNDENASPYEGEIVYKDDDGAICRCWNWREALRTMLTENTKNAFLCIELIDEARSDEFHRAHPPSSFFRISSFQPRDHVKLSSVTYVDDEPGDNRGYQ</sequence>
<organism evidence="3 4">
    <name type="scientific">Aneurinibacillus aneurinilyticus ATCC 12856</name>
    <dbReference type="NCBI Taxonomy" id="649747"/>
    <lineage>
        <taxon>Bacteria</taxon>
        <taxon>Bacillati</taxon>
        <taxon>Bacillota</taxon>
        <taxon>Bacilli</taxon>
        <taxon>Bacillales</taxon>
        <taxon>Paenibacillaceae</taxon>
        <taxon>Aneurinibacillus group</taxon>
        <taxon>Aneurinibacillus</taxon>
    </lineage>
</organism>
<proteinExistence type="predicted"/>
<keyword evidence="4" id="KW-1185">Reference proteome</keyword>
<dbReference type="InterPro" id="IPR020825">
    <property type="entry name" value="Phe-tRNA_synthase-like_B3/B4"/>
</dbReference>
<dbReference type="PATRIC" id="fig|649747.3.peg.3198"/>
<evidence type="ECO:0000256" key="1">
    <source>
        <dbReference type="SAM" id="Coils"/>
    </source>
</evidence>
<name>U1X1J0_ANEAE</name>
<protein>
    <submittedName>
        <fullName evidence="3">B3/4 domain protein</fullName>
    </submittedName>
</protein>
<comment type="caution">
    <text evidence="3">The sequence shown here is derived from an EMBL/GenBank/DDBJ whole genome shotgun (WGS) entry which is preliminary data.</text>
</comment>